<dbReference type="SUPFAM" id="SSF82689">
    <property type="entry name" value="Mechanosensitive channel protein MscS (YggB), C-terminal domain"/>
    <property type="match status" value="1"/>
</dbReference>
<keyword evidence="3" id="KW-1003">Cell membrane</keyword>
<keyword evidence="7" id="KW-0406">Ion transport</keyword>
<dbReference type="Gene3D" id="1.10.287.1260">
    <property type="match status" value="1"/>
</dbReference>
<dbReference type="GO" id="GO:0005886">
    <property type="term" value="C:plasma membrane"/>
    <property type="evidence" value="ECO:0007669"/>
    <property type="project" value="UniProtKB-SubCell"/>
</dbReference>
<dbReference type="Pfam" id="PF00924">
    <property type="entry name" value="MS_channel_2nd"/>
    <property type="match status" value="1"/>
</dbReference>
<dbReference type="InterPro" id="IPR023408">
    <property type="entry name" value="MscS_beta-dom_sf"/>
</dbReference>
<dbReference type="InterPro" id="IPR010920">
    <property type="entry name" value="LSM_dom_sf"/>
</dbReference>
<accession>A0A450TKI6</accession>
<feature type="transmembrane region" description="Helical" evidence="7">
    <location>
        <begin position="77"/>
        <end position="94"/>
    </location>
</feature>
<evidence type="ECO:0000313" key="10">
    <source>
        <dbReference type="EMBL" id="VFJ68103.1"/>
    </source>
</evidence>
<evidence type="ECO:0000259" key="8">
    <source>
        <dbReference type="Pfam" id="PF00924"/>
    </source>
</evidence>
<dbReference type="Gene3D" id="2.30.30.60">
    <property type="match status" value="1"/>
</dbReference>
<feature type="transmembrane region" description="Helical" evidence="7">
    <location>
        <begin position="114"/>
        <end position="138"/>
    </location>
</feature>
<comment type="caution">
    <text evidence="7">Lacks conserved residue(s) required for the propagation of feature annotation.</text>
</comment>
<proteinExistence type="inferred from homology"/>
<dbReference type="PANTHER" id="PTHR30221:SF1">
    <property type="entry name" value="SMALL-CONDUCTANCE MECHANOSENSITIVE CHANNEL"/>
    <property type="match status" value="1"/>
</dbReference>
<keyword evidence="5 7" id="KW-1133">Transmembrane helix</keyword>
<keyword evidence="4 7" id="KW-0812">Transmembrane</keyword>
<evidence type="ECO:0000256" key="5">
    <source>
        <dbReference type="ARBA" id="ARBA00022989"/>
    </source>
</evidence>
<evidence type="ECO:0000256" key="4">
    <source>
        <dbReference type="ARBA" id="ARBA00022692"/>
    </source>
</evidence>
<comment type="subunit">
    <text evidence="7">Homoheptamer.</text>
</comment>
<comment type="function">
    <text evidence="7">Mechanosensitive channel that participates in the regulation of osmotic pressure changes within the cell, opening in response to stretch forces in the membrane lipid bilayer, without the need for other proteins. Contributes to normal resistance to hypoosmotic shock. Forms an ion channel of 1.0 nanosiemens conductance with a slight preference for anions.</text>
</comment>
<evidence type="ECO:0000259" key="9">
    <source>
        <dbReference type="Pfam" id="PF21082"/>
    </source>
</evidence>
<name>A0A450TKI6_9GAMM</name>
<dbReference type="InterPro" id="IPR011066">
    <property type="entry name" value="MscS_channel_C_sf"/>
</dbReference>
<reference evidence="10" key="1">
    <citation type="submission" date="2019-02" db="EMBL/GenBank/DDBJ databases">
        <authorList>
            <person name="Gruber-Vodicka R. H."/>
            <person name="Seah K. B. B."/>
        </authorList>
    </citation>
    <scope>NUCLEOTIDE SEQUENCE</scope>
    <source>
        <strain evidence="10">BECK_BZ131</strain>
    </source>
</reference>
<keyword evidence="6 7" id="KW-0472">Membrane</keyword>
<evidence type="ECO:0000256" key="6">
    <source>
        <dbReference type="ARBA" id="ARBA00023136"/>
    </source>
</evidence>
<evidence type="ECO:0000256" key="1">
    <source>
        <dbReference type="ARBA" id="ARBA00004651"/>
    </source>
</evidence>
<evidence type="ECO:0000256" key="2">
    <source>
        <dbReference type="ARBA" id="ARBA00008017"/>
    </source>
</evidence>
<gene>
    <name evidence="10" type="ORF">BECKFW1821C_GA0114237_101352</name>
</gene>
<comment type="subcellular location">
    <subcellularLocation>
        <location evidence="7">Cell inner membrane</location>
        <topology evidence="7">Multi-pass membrane protein</topology>
    </subcellularLocation>
    <subcellularLocation>
        <location evidence="1">Cell membrane</location>
        <topology evidence="1">Multi-pass membrane protein</topology>
    </subcellularLocation>
</comment>
<keyword evidence="7" id="KW-0407">Ion channel</keyword>
<dbReference type="SUPFAM" id="SSF50182">
    <property type="entry name" value="Sm-like ribonucleoproteins"/>
    <property type="match status" value="1"/>
</dbReference>
<dbReference type="InterPro" id="IPR006685">
    <property type="entry name" value="MscS_channel_2nd"/>
</dbReference>
<sequence>MLLVISLSRNLPTNFFEEAENISMTDLGIDAVMLLISFGLGTLLATFFPGRVSSQDIARKSVEEIEIKRNHFRMGRAASVAAIAWIIHIELELIERLLPNMIPAHFVQVEGKMATFWLLLWIAIFLIHVLEFAIRWLVHRRGGRVSDLLVGIKRIVLMIAAIVLIGQVVLDWHPAALFASTAVFSMVFGLAIKDTLGDLLAGISLNLTRSVLPSQWIKLPSPRFPDSMLSGEVLSTNWRETRVRTSAGHIFIIPNSQIAGSVIHNMSWPDDTRRHAMNFFVTNYAHPDLVTEALLESVEGNDQILSEPKKPYVLLTAYQEVSTRYTLYFWTHTYHKAASLEGGIRRKVWDAFEKRDIRLPMVNEVWVHKQNPFDTDKERLQS</sequence>
<feature type="domain" description="Mechanosensitive ion channel MscS" evidence="8">
    <location>
        <begin position="194"/>
        <end position="267"/>
    </location>
</feature>
<dbReference type="PANTHER" id="PTHR30221">
    <property type="entry name" value="SMALL-CONDUCTANCE MECHANOSENSITIVE CHANNEL"/>
    <property type="match status" value="1"/>
</dbReference>
<feature type="transmembrane region" description="Helical" evidence="7">
    <location>
        <begin position="150"/>
        <end position="169"/>
    </location>
</feature>
<feature type="transmembrane region" description="Helical" evidence="7">
    <location>
        <begin position="175"/>
        <end position="192"/>
    </location>
</feature>
<protein>
    <recommendedName>
        <fullName evidence="7">Small-conductance mechanosensitive channel</fullName>
    </recommendedName>
</protein>
<evidence type="ECO:0000256" key="3">
    <source>
        <dbReference type="ARBA" id="ARBA00022475"/>
    </source>
</evidence>
<feature type="transmembrane region" description="Helical" evidence="7">
    <location>
        <begin position="31"/>
        <end position="50"/>
    </location>
</feature>
<dbReference type="GO" id="GO:0008381">
    <property type="term" value="F:mechanosensitive monoatomic ion channel activity"/>
    <property type="evidence" value="ECO:0007669"/>
    <property type="project" value="InterPro"/>
</dbReference>
<feature type="domain" description="Mechanosensitive ion channel MscS C-terminal" evidence="9">
    <location>
        <begin position="284"/>
        <end position="358"/>
    </location>
</feature>
<dbReference type="InterPro" id="IPR045275">
    <property type="entry name" value="MscS_archaea/bacteria_type"/>
</dbReference>
<dbReference type="InterPro" id="IPR049278">
    <property type="entry name" value="MS_channel_C"/>
</dbReference>
<comment type="similarity">
    <text evidence="2 7">Belongs to the MscS (TC 1.A.23) family.</text>
</comment>
<dbReference type="Gene3D" id="3.30.70.100">
    <property type="match status" value="1"/>
</dbReference>
<keyword evidence="7" id="KW-0813">Transport</keyword>
<evidence type="ECO:0000256" key="7">
    <source>
        <dbReference type="RuleBase" id="RU369025"/>
    </source>
</evidence>
<organism evidence="10">
    <name type="scientific">Candidatus Kentrum sp. FW</name>
    <dbReference type="NCBI Taxonomy" id="2126338"/>
    <lineage>
        <taxon>Bacteria</taxon>
        <taxon>Pseudomonadati</taxon>
        <taxon>Pseudomonadota</taxon>
        <taxon>Gammaproteobacteria</taxon>
        <taxon>Candidatus Kentrum</taxon>
    </lineage>
</organism>
<keyword evidence="7" id="KW-0997">Cell inner membrane</keyword>
<dbReference type="AlphaFoldDB" id="A0A450TKI6"/>
<dbReference type="Pfam" id="PF21082">
    <property type="entry name" value="MS_channel_3rd"/>
    <property type="match status" value="1"/>
</dbReference>
<dbReference type="EMBL" id="CAADFE010000013">
    <property type="protein sequence ID" value="VFJ68103.1"/>
    <property type="molecule type" value="Genomic_DNA"/>
</dbReference>